<sequence>MIHHSFRRNAPFEIARSRFSLSALVDQSADAGWSSTSVSENLFPKLATSIRAQAETARYQLVANRSGQDPLDTLRPKRSSVAHPNSLSARYGLGQQPLHTDGAHQLEPPDLVLLWAKEPNNVPTRIWKPRDINSPELRGMFSITDGKRAWVGQVRDSRGNYRFDPGCMNPLDHYAKLLSERFLNPPEDEVHEFRWDSPNTVLLIRNGVVLHGRSQVSGSDRERVLNRVALRRIEQ</sequence>
<feature type="region of interest" description="Disordered" evidence="2">
    <location>
        <begin position="67"/>
        <end position="95"/>
    </location>
</feature>
<evidence type="ECO:0000313" key="3">
    <source>
        <dbReference type="EMBL" id="WCZ35542.1"/>
    </source>
</evidence>
<gene>
    <name evidence="3" type="ORF">CIHUM_10770</name>
</gene>
<dbReference type="GO" id="GO:0051213">
    <property type="term" value="F:dioxygenase activity"/>
    <property type="evidence" value="ECO:0007669"/>
    <property type="project" value="UniProtKB-KW"/>
</dbReference>
<evidence type="ECO:0000313" key="4">
    <source>
        <dbReference type="Proteomes" id="UP001220577"/>
    </source>
</evidence>
<protein>
    <submittedName>
        <fullName evidence="3">Taurine catabolism dioxygenase TauD, TfdA family</fullName>
    </submittedName>
</protein>
<accession>A0ABY7UFT4</accession>
<keyword evidence="3" id="KW-0223">Dioxygenase</keyword>
<organism evidence="3 4">
    <name type="scientific">Corynebacterium ihumii</name>
    <dbReference type="NCBI Taxonomy" id="1232427"/>
    <lineage>
        <taxon>Bacteria</taxon>
        <taxon>Bacillati</taxon>
        <taxon>Actinomycetota</taxon>
        <taxon>Actinomycetes</taxon>
        <taxon>Mycobacteriales</taxon>
        <taxon>Corynebacteriaceae</taxon>
        <taxon>Corynebacterium</taxon>
    </lineage>
</organism>
<dbReference type="Gene3D" id="3.60.130.10">
    <property type="entry name" value="Clavaminate synthase-like"/>
    <property type="match status" value="1"/>
</dbReference>
<dbReference type="Proteomes" id="UP001220577">
    <property type="component" value="Chromosome"/>
</dbReference>
<dbReference type="SUPFAM" id="SSF51197">
    <property type="entry name" value="Clavaminate synthase-like"/>
    <property type="match status" value="1"/>
</dbReference>
<keyword evidence="1" id="KW-0560">Oxidoreductase</keyword>
<proteinExistence type="predicted"/>
<keyword evidence="4" id="KW-1185">Reference proteome</keyword>
<dbReference type="InterPro" id="IPR042098">
    <property type="entry name" value="TauD-like_sf"/>
</dbReference>
<reference evidence="3 4" key="1">
    <citation type="submission" date="2020-10" db="EMBL/GenBank/DDBJ databases">
        <title>Complete genome sequence of Corynebacterium ihumii DSM 45751.</title>
        <authorList>
            <person name="Ruckert C."/>
            <person name="Albersmeier A."/>
            <person name="Busche T."/>
            <person name="Jaenicke S."/>
            <person name="Winkler A."/>
            <person name="Friethjonsson O.H."/>
            <person name="Hreggviethsson G.O."/>
            <person name="Lambert C."/>
            <person name="Badcock D."/>
            <person name="Bernaerts K."/>
            <person name="Anne J."/>
            <person name="Economou A."/>
            <person name="Kalinowski J."/>
        </authorList>
    </citation>
    <scope>NUCLEOTIDE SEQUENCE [LARGE SCALE GENOMIC DNA]</scope>
    <source>
        <strain evidence="3 4">DSM 45751</strain>
    </source>
</reference>
<name>A0ABY7UFT4_9CORY</name>
<evidence type="ECO:0000256" key="1">
    <source>
        <dbReference type="ARBA" id="ARBA00023002"/>
    </source>
</evidence>
<dbReference type="EMBL" id="CP063190">
    <property type="protein sequence ID" value="WCZ35542.1"/>
    <property type="molecule type" value="Genomic_DNA"/>
</dbReference>
<evidence type="ECO:0000256" key="2">
    <source>
        <dbReference type="SAM" id="MobiDB-lite"/>
    </source>
</evidence>